<feature type="compositionally biased region" description="Basic residues" evidence="1">
    <location>
        <begin position="1070"/>
        <end position="1085"/>
    </location>
</feature>
<accession>A0A507B6M2</accession>
<dbReference type="GeneID" id="41972947"/>
<comment type="caution">
    <text evidence="2">The sequence shown here is derived from an EMBL/GenBank/DDBJ whole genome shotgun (WGS) entry which is preliminary data.</text>
</comment>
<evidence type="ECO:0000256" key="1">
    <source>
        <dbReference type="SAM" id="MobiDB-lite"/>
    </source>
</evidence>
<dbReference type="STRING" id="1093900.A0A507B6M2"/>
<evidence type="ECO:0000313" key="3">
    <source>
        <dbReference type="Proteomes" id="UP000319257"/>
    </source>
</evidence>
<dbReference type="InParanoid" id="A0A507B6M2"/>
<name>A0A507B6M2_9PEZI</name>
<feature type="region of interest" description="Disordered" evidence="1">
    <location>
        <begin position="932"/>
        <end position="1046"/>
    </location>
</feature>
<feature type="region of interest" description="Disordered" evidence="1">
    <location>
        <begin position="1"/>
        <end position="56"/>
    </location>
</feature>
<gene>
    <name evidence="2" type="ORF">E0L32_005500</name>
</gene>
<feature type="region of interest" description="Disordered" evidence="1">
    <location>
        <begin position="1061"/>
        <end position="1085"/>
    </location>
</feature>
<feature type="region of interest" description="Disordered" evidence="1">
    <location>
        <begin position="650"/>
        <end position="896"/>
    </location>
</feature>
<proteinExistence type="predicted"/>
<feature type="region of interest" description="Disordered" evidence="1">
    <location>
        <begin position="572"/>
        <end position="592"/>
    </location>
</feature>
<dbReference type="Proteomes" id="UP000319257">
    <property type="component" value="Unassembled WGS sequence"/>
</dbReference>
<feature type="compositionally biased region" description="Polar residues" evidence="1">
    <location>
        <begin position="661"/>
        <end position="673"/>
    </location>
</feature>
<protein>
    <submittedName>
        <fullName evidence="2">Uncharacterized protein</fullName>
    </submittedName>
</protein>
<dbReference type="AlphaFoldDB" id="A0A507B6M2"/>
<feature type="compositionally biased region" description="Basic and acidic residues" evidence="1">
    <location>
        <begin position="1013"/>
        <end position="1025"/>
    </location>
</feature>
<feature type="compositionally biased region" description="Acidic residues" evidence="1">
    <location>
        <begin position="543"/>
        <end position="555"/>
    </location>
</feature>
<sequence>MSDMNSFPASPARGRGRGRGRGGSTRGNHSRAAVKKPTTGGGRRGRQKLYGAPRLQGTFERGKELKNAYASVVNALRPAIEELADRNIDSLKEDPDAYKCVEAFMGVKEALDTRVADVKKVINTERDIRLTFVKSRRDASVEIIEDSFKRKLEEMQEDRLDELLAQLDRLETLHDQGLPVDLHDDHYEHRTLEPGRKLASHVIYTQDGIEVPCHKTEPQLNEYTQHLKAPKTPAKRKAEGEAEGQPTPKRPASAMDDGGPASLAPRHIGGLLSAVAPPDEDAGERAEESRVPSPTPGAANLEGSSESGSPREAEQQDTSAPAETVLPDDDRIPALPNGTSDPDPYGVRIITKRRMANSENNNRIVIQPLYEWEPHEIGFRDSTNDKSRGATKAKRGKYLNTPNSNYWYIDRSVWQYDSTSHEKGDLDQELVEKHGLHPTLGLFLEGSRNVSEDPLPFVSGKQPVIFTTEDGQIKETSRSMRIMELQAELDRNERKRKLKAGLSAFTQQEGIDAETVMPDPAVVEQFRQTRLEGYVGKPAPESPLEEEVTEDEVEESDAHASFASILEAAQEVDAQEKKAATPSVKPAPPATRPFDPIRDIFAATEEVAPAPPVDRSNIIFLLEVATSDASVGEPGRKYLPTDYIVGEESFERGGPSPEPMSGSTQGLPSFLQTALNPPAASYPPPSPSQAYANAVDPALQQRGPDMPASRVPFSNPGQARGVAPPGLPPLRPARGAKQFVEEPSPEPSYGSPRQSLVVTNSGNYYPPAPARPFHSGYTLQEQPQNALPPPQYIQDPSGQHGLPPLPPPPPHGHGPPGPPPIQPMPMPPQQPVNSGPYAMSPPYPGTAQLSLTHGQMMDSPPRPESLHGLPPPGSTPPRTSISGPASAQSAAAAAARYRKLEPAPIPAHRQGWVSSGPELRTVPYDYREGIKDYSAVEPPPGSGPTHIRGWAHNNVKRPRASSKNEASPKGGPEESNEPAEETPSPPKKRRINIKVMQGGKVLTPSRPQIQPTEEQKSTPEAEEGKAQAVEAPKAEEPAEQKGIAPRITIWNRETKKLVIDAEGFEETPQRHPRYRLRKRKGSPAV</sequence>
<feature type="compositionally biased region" description="Polar residues" evidence="1">
    <location>
        <begin position="753"/>
        <end position="763"/>
    </location>
</feature>
<organism evidence="2 3">
    <name type="scientific">Thyridium curvatum</name>
    <dbReference type="NCBI Taxonomy" id="1093900"/>
    <lineage>
        <taxon>Eukaryota</taxon>
        <taxon>Fungi</taxon>
        <taxon>Dikarya</taxon>
        <taxon>Ascomycota</taxon>
        <taxon>Pezizomycotina</taxon>
        <taxon>Sordariomycetes</taxon>
        <taxon>Sordariomycetidae</taxon>
        <taxon>Thyridiales</taxon>
        <taxon>Thyridiaceae</taxon>
        <taxon>Thyridium</taxon>
    </lineage>
</organism>
<feature type="compositionally biased region" description="Low complexity" evidence="1">
    <location>
        <begin position="885"/>
        <end position="895"/>
    </location>
</feature>
<dbReference type="OrthoDB" id="4188028at2759"/>
<keyword evidence="3" id="KW-1185">Reference proteome</keyword>
<feature type="region of interest" description="Disordered" evidence="1">
    <location>
        <begin position="535"/>
        <end position="558"/>
    </location>
</feature>
<reference evidence="2 3" key="1">
    <citation type="submission" date="2019-06" db="EMBL/GenBank/DDBJ databases">
        <title>Draft genome sequence of the filamentous fungus Phialemoniopsis curvata isolated from diesel fuel.</title>
        <authorList>
            <person name="Varaljay V.A."/>
            <person name="Lyon W.J."/>
            <person name="Crouch A.L."/>
            <person name="Drake C.E."/>
            <person name="Hollomon J.M."/>
            <person name="Nadeau L.J."/>
            <person name="Nunn H.S."/>
            <person name="Stevenson B.S."/>
            <person name="Bojanowski C.L."/>
            <person name="Crookes-Goodson W.J."/>
        </authorList>
    </citation>
    <scope>NUCLEOTIDE SEQUENCE [LARGE SCALE GENOMIC DNA]</scope>
    <source>
        <strain evidence="2 3">D216</strain>
    </source>
</reference>
<feature type="region of interest" description="Disordered" evidence="1">
    <location>
        <begin position="222"/>
        <end position="346"/>
    </location>
</feature>
<feature type="compositionally biased region" description="Pro residues" evidence="1">
    <location>
        <begin position="803"/>
        <end position="830"/>
    </location>
</feature>
<dbReference type="RefSeq" id="XP_030996015.1">
    <property type="nucleotide sequence ID" value="XM_031140029.1"/>
</dbReference>
<dbReference type="EMBL" id="SKBQ01000029">
    <property type="protein sequence ID" value="TPX14304.1"/>
    <property type="molecule type" value="Genomic_DNA"/>
</dbReference>
<feature type="region of interest" description="Disordered" evidence="1">
    <location>
        <begin position="901"/>
        <end position="920"/>
    </location>
</feature>
<evidence type="ECO:0000313" key="2">
    <source>
        <dbReference type="EMBL" id="TPX14304.1"/>
    </source>
</evidence>